<dbReference type="PATRIC" id="fig|1069640.6.peg.387"/>
<accession>A0A0E3UUJ2</accession>
<protein>
    <submittedName>
        <fullName evidence="1">Uncharacterized protein</fullName>
    </submittedName>
</protein>
<dbReference type="STRING" id="187101.VC03_02025"/>
<evidence type="ECO:0000313" key="1">
    <source>
        <dbReference type="EMBL" id="AKC95338.1"/>
    </source>
</evidence>
<sequence length="119" mass="13769">MLTKKIKKSLKNVENKWGGVKFVKEMILMKIFSRFKARKSIITALLISSFLSSRIGFGEEKNKPLTEAEKTQVEEVIKQLGIERAKTLFDLLIKKNETDKVREIIKKINEVEGTDEEKK</sequence>
<evidence type="ECO:0000313" key="2">
    <source>
        <dbReference type="Proteomes" id="UP000033103"/>
    </source>
</evidence>
<dbReference type="EMBL" id="CP011280">
    <property type="protein sequence ID" value="AKC95338.1"/>
    <property type="molecule type" value="Genomic_DNA"/>
</dbReference>
<dbReference type="Proteomes" id="UP000033103">
    <property type="component" value="Chromosome"/>
</dbReference>
<dbReference type="HOGENOM" id="CLU_2059872_0_0_0"/>
<name>A0A0E3UUJ2_9FUSO</name>
<reference evidence="1 2" key="1">
    <citation type="journal article" date="2012" name="BMC Genomics">
        <title>Genomic sequence analysis and characterization of Sneathia amnii sp. nov.</title>
        <authorList>
            <consortium name="Vaginal Microbiome Consortium (additional members)"/>
            <person name="Harwich M.D.Jr."/>
            <person name="Serrano M.G."/>
            <person name="Fettweis J.M."/>
            <person name="Alves J.M."/>
            <person name="Reimers M.A."/>
            <person name="Buck G.A."/>
            <person name="Jefferson K.K."/>
        </authorList>
    </citation>
    <scope>NUCLEOTIDE SEQUENCE [LARGE SCALE GENOMIC DNA]</scope>
    <source>
        <strain evidence="1 2">SN35</strain>
    </source>
</reference>
<gene>
    <name evidence="1" type="ORF">VC03_02025</name>
</gene>
<proteinExistence type="predicted"/>
<dbReference type="KEGG" id="sns:VC03_02025"/>
<organism evidence="1 2">
    <name type="scientific">Sneathia vaginalis</name>
    <dbReference type="NCBI Taxonomy" id="187101"/>
    <lineage>
        <taxon>Bacteria</taxon>
        <taxon>Fusobacteriati</taxon>
        <taxon>Fusobacteriota</taxon>
        <taxon>Fusobacteriia</taxon>
        <taxon>Fusobacteriales</taxon>
        <taxon>Leptotrichiaceae</taxon>
        <taxon>Sneathia</taxon>
    </lineage>
</organism>
<dbReference type="AlphaFoldDB" id="A0A0E3UUJ2"/>
<keyword evidence="2" id="KW-1185">Reference proteome</keyword>